<dbReference type="Proteomes" id="UP000324748">
    <property type="component" value="Unassembled WGS sequence"/>
</dbReference>
<keyword evidence="2" id="KW-1185">Reference proteome</keyword>
<reference evidence="1 2" key="1">
    <citation type="submission" date="2019-05" db="EMBL/GenBank/DDBJ databases">
        <title>Emergence of the Ug99 lineage of the wheat stem rust pathogen through somatic hybridization.</title>
        <authorList>
            <person name="Li F."/>
            <person name="Upadhyaya N.M."/>
            <person name="Sperschneider J."/>
            <person name="Matny O."/>
            <person name="Nguyen-Phuc H."/>
            <person name="Mago R."/>
            <person name="Raley C."/>
            <person name="Miller M.E."/>
            <person name="Silverstein K.A.T."/>
            <person name="Henningsen E."/>
            <person name="Hirsch C.D."/>
            <person name="Visser B."/>
            <person name="Pretorius Z.A."/>
            <person name="Steffenson B.J."/>
            <person name="Schwessinger B."/>
            <person name="Dodds P.N."/>
            <person name="Figueroa M."/>
        </authorList>
    </citation>
    <scope>NUCLEOTIDE SEQUENCE [LARGE SCALE GENOMIC DNA]</scope>
    <source>
        <strain evidence="1">21-0</strain>
    </source>
</reference>
<sequence>MKKTFEDKKVDCCWHAIPRAVDILDEFRRWFSNPPTALVIARPIGPKPAAATLWKYVN</sequence>
<evidence type="ECO:0000313" key="2">
    <source>
        <dbReference type="Proteomes" id="UP000324748"/>
    </source>
</evidence>
<proteinExistence type="predicted"/>
<dbReference type="AlphaFoldDB" id="A0A5B0NJJ2"/>
<gene>
    <name evidence="1" type="ORF">PGT21_019013</name>
</gene>
<comment type="caution">
    <text evidence="1">The sequence shown here is derived from an EMBL/GenBank/DDBJ whole genome shotgun (WGS) entry which is preliminary data.</text>
</comment>
<accession>A0A5B0NJJ2</accession>
<organism evidence="1 2">
    <name type="scientific">Puccinia graminis f. sp. tritici</name>
    <dbReference type="NCBI Taxonomy" id="56615"/>
    <lineage>
        <taxon>Eukaryota</taxon>
        <taxon>Fungi</taxon>
        <taxon>Dikarya</taxon>
        <taxon>Basidiomycota</taxon>
        <taxon>Pucciniomycotina</taxon>
        <taxon>Pucciniomycetes</taxon>
        <taxon>Pucciniales</taxon>
        <taxon>Pucciniaceae</taxon>
        <taxon>Puccinia</taxon>
    </lineage>
</organism>
<name>A0A5B0NJJ2_PUCGR</name>
<protein>
    <submittedName>
        <fullName evidence="1">Uncharacterized protein</fullName>
    </submittedName>
</protein>
<evidence type="ECO:0000313" key="1">
    <source>
        <dbReference type="EMBL" id="KAA1089465.1"/>
    </source>
</evidence>
<dbReference type="EMBL" id="VSWC01000093">
    <property type="protein sequence ID" value="KAA1089465.1"/>
    <property type="molecule type" value="Genomic_DNA"/>
</dbReference>